<evidence type="ECO:0000313" key="3">
    <source>
        <dbReference type="Proteomes" id="UP000000702"/>
    </source>
</evidence>
<dbReference type="PANTHER" id="PTHR22990:SF32">
    <property type="entry name" value="RIGHT HANDED BETA HELIX DOMAIN-CONTAINING PROTEIN"/>
    <property type="match status" value="1"/>
</dbReference>
<dbReference type="GO" id="GO:0006511">
    <property type="term" value="P:ubiquitin-dependent protein catabolic process"/>
    <property type="evidence" value="ECO:0007669"/>
    <property type="project" value="TreeGrafter"/>
</dbReference>
<dbReference type="PANTHER" id="PTHR22990">
    <property type="entry name" value="F-BOX ONLY PROTEIN"/>
    <property type="match status" value="1"/>
</dbReference>
<dbReference type="EMBL" id="CAEQ01000797">
    <property type="protein sequence ID" value="CCD12585.1"/>
    <property type="molecule type" value="Genomic_DNA"/>
</dbReference>
<proteinExistence type="predicted"/>
<reference evidence="3" key="1">
    <citation type="submission" date="2011-07" db="EMBL/GenBank/DDBJ databases">
        <title>Divergent evolution of antigenic variation in African trypanosomes.</title>
        <authorList>
            <person name="Jackson A.P."/>
            <person name="Berry A."/>
            <person name="Allison H.C."/>
            <person name="Burton P."/>
            <person name="Anderson J."/>
            <person name="Aslett M."/>
            <person name="Brown R."/>
            <person name="Corton N."/>
            <person name="Harris D."/>
            <person name="Hauser H."/>
            <person name="Gamble J."/>
            <person name="Gilderthorp R."/>
            <person name="McQuillan J."/>
            <person name="Quail M.A."/>
            <person name="Sanders M."/>
            <person name="Van Tonder A."/>
            <person name="Ginger M.L."/>
            <person name="Donelson J.E."/>
            <person name="Field M.C."/>
            <person name="Barry J.D."/>
            <person name="Berriman M."/>
            <person name="Hertz-Fowler C."/>
        </authorList>
    </citation>
    <scope>NUCLEOTIDE SEQUENCE [LARGE SCALE GENOMIC DNA]</scope>
    <source>
        <strain evidence="3">IL3000</strain>
    </source>
</reference>
<gene>
    <name evidence="2" type="ORF">TCIL3000_0_34510</name>
</gene>
<dbReference type="Proteomes" id="UP000000702">
    <property type="component" value="Unassembled WGS sequence"/>
</dbReference>
<dbReference type="InterPro" id="IPR051550">
    <property type="entry name" value="SCF-Subunits/Alg-Epimerases"/>
</dbReference>
<dbReference type="InterPro" id="IPR011050">
    <property type="entry name" value="Pectin_lyase_fold/virulence"/>
</dbReference>
<comment type="caution">
    <text evidence="2">The sequence shown here is derived from an EMBL/GenBank/DDBJ whole genome shotgun (WGS) entry which is preliminary data.</text>
</comment>
<sequence length="178" mass="20215">MLFNNSLVEERYSAWQKKKVRTIIVNSRSRVASHRSIAGALAIAKPYERIELVGGEYFETLLINNPIEIVTADGEESCIISRGSCITITRDIEAYFEQVKFVSKSKSNRSRLFHPQWKGCLFPLLNRFGPYRRGARPFYENGPLRKVKRYGVNPPSGGANLCTDFSPLKTRGRKTKGL</sequence>
<keyword evidence="3" id="KW-1185">Reference proteome</keyword>
<keyword evidence="1" id="KW-0677">Repeat</keyword>
<accession>F9W5Y2</accession>
<reference evidence="2 3" key="2">
    <citation type="journal article" date="2012" name="Proc. Natl. Acad. Sci. U.S.A.">
        <title>Antigenic diversity is generated by distinct evolutionary mechanisms in African trypanosome species.</title>
        <authorList>
            <person name="Jackson A.P."/>
            <person name="Berry A."/>
            <person name="Aslett M."/>
            <person name="Allison H.C."/>
            <person name="Burton P."/>
            <person name="Vavrova-Anderson J."/>
            <person name="Brown R."/>
            <person name="Browne H."/>
            <person name="Corton N."/>
            <person name="Hauser H."/>
            <person name="Gamble J."/>
            <person name="Gilderthorp R."/>
            <person name="Marcello L."/>
            <person name="McQuillan J."/>
            <person name="Otto T.D."/>
            <person name="Quail M.A."/>
            <person name="Sanders M.J."/>
            <person name="van Tonder A."/>
            <person name="Ginger M.L."/>
            <person name="Field M.C."/>
            <person name="Barry J.D."/>
            <person name="Hertz-Fowler C."/>
            <person name="Berriman M."/>
        </authorList>
    </citation>
    <scope>NUCLEOTIDE SEQUENCE [LARGE SCALE GENOMIC DNA]</scope>
    <source>
        <strain evidence="2 3">IL3000</strain>
    </source>
</reference>
<name>F9W5Y2_TRYCI</name>
<evidence type="ECO:0000313" key="2">
    <source>
        <dbReference type="EMBL" id="CCD12585.1"/>
    </source>
</evidence>
<dbReference type="AlphaFoldDB" id="F9W5Y2"/>
<dbReference type="VEuPathDB" id="TriTrypDB:TcIL3000_0_34510"/>
<evidence type="ECO:0000256" key="1">
    <source>
        <dbReference type="ARBA" id="ARBA00022737"/>
    </source>
</evidence>
<protein>
    <submittedName>
        <fullName evidence="2">WGS project CAEQ00000000 data, annotated contig 1400</fullName>
    </submittedName>
</protein>
<organism evidence="2 3">
    <name type="scientific">Trypanosoma congolense (strain IL3000)</name>
    <dbReference type="NCBI Taxonomy" id="1068625"/>
    <lineage>
        <taxon>Eukaryota</taxon>
        <taxon>Discoba</taxon>
        <taxon>Euglenozoa</taxon>
        <taxon>Kinetoplastea</taxon>
        <taxon>Metakinetoplastina</taxon>
        <taxon>Trypanosomatida</taxon>
        <taxon>Trypanosomatidae</taxon>
        <taxon>Trypanosoma</taxon>
        <taxon>Nannomonas</taxon>
    </lineage>
</organism>
<dbReference type="SUPFAM" id="SSF51126">
    <property type="entry name" value="Pectin lyase-like"/>
    <property type="match status" value="1"/>
</dbReference>